<dbReference type="eggNOG" id="COG3931">
    <property type="taxonomic scope" value="Bacteria"/>
</dbReference>
<gene>
    <name evidence="1" type="ORF">HPDFL43_17341</name>
</gene>
<dbReference type="EMBL" id="ABIA03000004">
    <property type="protein sequence ID" value="EDQ33262.1"/>
    <property type="molecule type" value="Genomic_DNA"/>
</dbReference>
<keyword evidence="2" id="KW-1185">Reference proteome</keyword>
<reference evidence="1 2" key="2">
    <citation type="submission" date="2012-06" db="EMBL/GenBank/DDBJ databases">
        <authorList>
            <person name="Fiebig A."/>
        </authorList>
    </citation>
    <scope>NUCLEOTIDE SEQUENCE [LARGE SCALE GENOMIC DNA]</scope>
    <source>
        <strain evidence="1 2">DFL-43</strain>
    </source>
</reference>
<evidence type="ECO:0000313" key="2">
    <source>
        <dbReference type="Proteomes" id="UP000004291"/>
    </source>
</evidence>
<dbReference type="Gene3D" id="3.40.630.40">
    <property type="entry name" value="Zn-dependent exopeptidases"/>
    <property type="match status" value="1"/>
</dbReference>
<dbReference type="STRING" id="411684.HPDFL43_17341"/>
<dbReference type="InterPro" id="IPR007709">
    <property type="entry name" value="N-FG_amidohydro"/>
</dbReference>
<dbReference type="RefSeq" id="WP_007199219.1">
    <property type="nucleotide sequence ID" value="NZ_CM002917.1"/>
</dbReference>
<dbReference type="SUPFAM" id="SSF53187">
    <property type="entry name" value="Zn-dependent exopeptidases"/>
    <property type="match status" value="1"/>
</dbReference>
<organism evidence="1 2">
    <name type="scientific">Hoeflea phototrophica (strain DSM 17068 / NCIMB 14078 / DFL-43)</name>
    <dbReference type="NCBI Taxonomy" id="411684"/>
    <lineage>
        <taxon>Bacteria</taxon>
        <taxon>Pseudomonadati</taxon>
        <taxon>Pseudomonadota</taxon>
        <taxon>Alphaproteobacteria</taxon>
        <taxon>Hyphomicrobiales</taxon>
        <taxon>Rhizobiaceae</taxon>
        <taxon>Hoeflea</taxon>
    </lineage>
</organism>
<sequence length="264" mass="28276">MQDEKLIDASEGPVFTVSRADGVSDIVLVCEHAANTMPQALGTLGLDAQALESHIAWDIGAAGVAERLSEALDAALVMQRFSRLAYDCNRPPEAADAYPEKSEVFAVPGNCGLSAEAKTRRAQALYHPFHDAVADLMDSRHEAGRAITLVTVHSFTPVYLGALRDGALGILHDDDPRLADAMLEAASAAGLEGVRRNYPYGPQDGVTHTLKKHGLTRQIANVMLEIRNDLISDAAGQAEWAKQIAGLLQTALADLNTHRGQLHV</sequence>
<proteinExistence type="predicted"/>
<dbReference type="PIRSF" id="PIRSF029730">
    <property type="entry name" value="UCP029730"/>
    <property type="match status" value="1"/>
</dbReference>
<dbReference type="Proteomes" id="UP000004291">
    <property type="component" value="Chromosome"/>
</dbReference>
<protein>
    <submittedName>
        <fullName evidence="1">Putative N-formylglutamate amidohydrolase</fullName>
    </submittedName>
</protein>
<dbReference type="InterPro" id="IPR011227">
    <property type="entry name" value="UCP029730"/>
</dbReference>
<dbReference type="AlphaFoldDB" id="A9D8B2"/>
<name>A9D8B2_HOEPD</name>
<comment type="caution">
    <text evidence="1">The sequence shown here is derived from an EMBL/GenBank/DDBJ whole genome shotgun (WGS) entry which is preliminary data.</text>
</comment>
<dbReference type="OrthoDB" id="9815326at2"/>
<accession>A9D8B2</accession>
<dbReference type="GO" id="GO:0016787">
    <property type="term" value="F:hydrolase activity"/>
    <property type="evidence" value="ECO:0007669"/>
    <property type="project" value="UniProtKB-KW"/>
</dbReference>
<dbReference type="HOGENOM" id="CLU_079628_0_0_5"/>
<evidence type="ECO:0000313" key="1">
    <source>
        <dbReference type="EMBL" id="EDQ33262.1"/>
    </source>
</evidence>
<keyword evidence="1" id="KW-0378">Hydrolase</keyword>
<reference evidence="1 2" key="1">
    <citation type="submission" date="2007-10" db="EMBL/GenBank/DDBJ databases">
        <authorList>
            <person name="Wagner-Dobler I."/>
            <person name="Ferriera S."/>
            <person name="Johnson J."/>
            <person name="Kravitz S."/>
            <person name="Beeson K."/>
            <person name="Sutton G."/>
            <person name="Rogers Y.-H."/>
            <person name="Friedman R."/>
            <person name="Frazier M."/>
            <person name="Venter J.C."/>
        </authorList>
    </citation>
    <scope>NUCLEOTIDE SEQUENCE [LARGE SCALE GENOMIC DNA]</scope>
    <source>
        <strain evidence="1 2">DFL-43</strain>
    </source>
</reference>
<dbReference type="Pfam" id="PF05013">
    <property type="entry name" value="FGase"/>
    <property type="match status" value="1"/>
</dbReference>